<keyword evidence="3" id="KW-0472">Membrane</keyword>
<accession>A0AAN6E5D4</accession>
<reference evidence="4" key="1">
    <citation type="journal article" date="2022" name="bioRxiv">
        <title>Deciphering the potential niche of two novel black yeast fungi from a biological soil crust based on their genomes, phenotypes, and melanin regulation.</title>
        <authorList>
            <consortium name="DOE Joint Genome Institute"/>
            <person name="Carr E.C."/>
            <person name="Barton Q."/>
            <person name="Grambo S."/>
            <person name="Sullivan M."/>
            <person name="Renfro C.M."/>
            <person name="Kuo A."/>
            <person name="Pangilinan J."/>
            <person name="Lipzen A."/>
            <person name="Keymanesh K."/>
            <person name="Savage E."/>
            <person name="Barry K."/>
            <person name="Grigoriev I.V."/>
            <person name="Riekhof W.R."/>
            <person name="Harris S.S."/>
        </authorList>
    </citation>
    <scope>NUCLEOTIDE SEQUENCE</scope>
    <source>
        <strain evidence="4">JF 03-4F</strain>
    </source>
</reference>
<protein>
    <submittedName>
        <fullName evidence="4">Uncharacterized protein</fullName>
    </submittedName>
</protein>
<feature type="compositionally biased region" description="Basic and acidic residues" evidence="2">
    <location>
        <begin position="10"/>
        <end position="19"/>
    </location>
</feature>
<evidence type="ECO:0000313" key="5">
    <source>
        <dbReference type="Proteomes" id="UP001203852"/>
    </source>
</evidence>
<keyword evidence="5" id="KW-1185">Reference proteome</keyword>
<comment type="caution">
    <text evidence="4">The sequence shown here is derived from an EMBL/GenBank/DDBJ whole genome shotgun (WGS) entry which is preliminary data.</text>
</comment>
<feature type="compositionally biased region" description="Polar residues" evidence="2">
    <location>
        <begin position="754"/>
        <end position="769"/>
    </location>
</feature>
<name>A0AAN6E5D4_9EURO</name>
<keyword evidence="3" id="KW-1133">Transmembrane helix</keyword>
<dbReference type="Proteomes" id="UP001203852">
    <property type="component" value="Unassembled WGS sequence"/>
</dbReference>
<keyword evidence="3" id="KW-0812">Transmembrane</keyword>
<feature type="region of interest" description="Disordered" evidence="2">
    <location>
        <begin position="724"/>
        <end position="771"/>
    </location>
</feature>
<dbReference type="EMBL" id="MU404350">
    <property type="protein sequence ID" value="KAI1618374.1"/>
    <property type="molecule type" value="Genomic_DNA"/>
</dbReference>
<gene>
    <name evidence="4" type="ORF">EDD36DRAFT_414054</name>
</gene>
<feature type="region of interest" description="Disordered" evidence="2">
    <location>
        <begin position="1"/>
        <end position="27"/>
    </location>
</feature>
<evidence type="ECO:0000256" key="1">
    <source>
        <dbReference type="SAM" id="Coils"/>
    </source>
</evidence>
<sequence>MAYSDSPVTVRRDTSHESRNAWPTKAHRHGAYANDDEDTFQDFMRAFGESDDCASQCDLVKEFCSSATLEGLFDEQVGQTSSIPRSTAWLLDSGVKEGKRRIFGPLTANQLYNELSRSHLSPLKTDVQSIRQLAPDKTKRLRSFYLQLVRPQYNLGTPMDQQGKMAMGEVHKSACRRTRRYFLALICKASYTQSFGLRTALYRHLAHDPYFEMAVTSEGHRIFQLAFHLPYYALRRSQEPHPDHRRGRNGEVLRRCMNLSLLDMGDHSPIFVYEADITVVVTGTSEQSWSAYCFSDTRFDGETEDRDHVELHKNVLEKEDPCSPHAIWKDWTDGCSDDYLHAREYFLCILGHRLALVFGEWNLVVEVLQQSICRREQHEIFQPLTLSSDRKYSVEEEVSCWRLHAWVAVVKEKVESFSEQLSATVEACEEFLLDYDRDFQEASTKCDKSHLEILKRTKELKRLKRTLECLEKRLIAFERKPGHQLKYKQIELWIQLQAITQASLTAKSARNSALVTSVFLALIISAVVFGMLSVAVPLLSELQMGMQKVFQTAMSLSFYPLGKQAYRLQVRLLECLDSSRIDSIPPLLASQRRKTYRNMENSADWVAEEKGLAFTPYDQGGHGDGEIGRLIQPSHSTLSEKDGSVEEEAAHGCSEDSEVLRHEPSTYDHLKIYFERLSGQQLVWWPFTEPDRPIADGMRRVASQCACGIMLPYDIPRYPHSIQSSTPRAWGTSPFGRADASRSSLPNGSPRAHGQNTGQTRSGSNQTDQLPRELTDFRSRTARPSPQASGEFIAFCIGHREDNAELVQLNALDHNDHTLVVTMLAEYTKIMGWFYLFWTMSTYPNVVSKLEARASHYIQCHNGAKWPWSRCQEWYPCCSPSTCKRLLRSIPKRLQARVEPGPNSVGYGMQAVTRIAVSKIIAVFVVWHTNPFCFAIYWLKHHPGDLQNATILLSLSLECSLRYCGDEFEWFRTLSAMALWGTHWDGA</sequence>
<dbReference type="AlphaFoldDB" id="A0AAN6E5D4"/>
<organism evidence="4 5">
    <name type="scientific">Exophiala viscosa</name>
    <dbReference type="NCBI Taxonomy" id="2486360"/>
    <lineage>
        <taxon>Eukaryota</taxon>
        <taxon>Fungi</taxon>
        <taxon>Dikarya</taxon>
        <taxon>Ascomycota</taxon>
        <taxon>Pezizomycotina</taxon>
        <taxon>Eurotiomycetes</taxon>
        <taxon>Chaetothyriomycetidae</taxon>
        <taxon>Chaetothyriales</taxon>
        <taxon>Herpotrichiellaceae</taxon>
        <taxon>Exophiala</taxon>
    </lineage>
</organism>
<keyword evidence="1" id="KW-0175">Coiled coil</keyword>
<evidence type="ECO:0000313" key="4">
    <source>
        <dbReference type="EMBL" id="KAI1618374.1"/>
    </source>
</evidence>
<evidence type="ECO:0000256" key="2">
    <source>
        <dbReference type="SAM" id="MobiDB-lite"/>
    </source>
</evidence>
<feature type="transmembrane region" description="Helical" evidence="3">
    <location>
        <begin position="513"/>
        <end position="539"/>
    </location>
</feature>
<evidence type="ECO:0000256" key="3">
    <source>
        <dbReference type="SAM" id="Phobius"/>
    </source>
</evidence>
<proteinExistence type="predicted"/>
<feature type="coiled-coil region" evidence="1">
    <location>
        <begin position="453"/>
        <end position="480"/>
    </location>
</feature>